<dbReference type="Proteomes" id="UP000233467">
    <property type="component" value="Unassembled WGS sequence"/>
</dbReference>
<name>A0A2N3IX30_AERSO</name>
<dbReference type="AlphaFoldDB" id="A0A2N3IX30"/>
<sequence length="371" mass="42266">MRRLNKNLFITLPLTLLSASTFAEINSDYEVSSIMLTADHNESLGVPMAFYANGRMQSKLVVSVAFSNSNGASVAVSDDELRDALSLYLKNNDTSLVKDKDCRYERNCWGYTYNENDYEHQISNIYRSNENKPSSRVLSTASNRLSAWVYGKEIAQYRQVCAKIKFNDGRIYDSCAFPYDENAIYQGVQERIYNASDFAEIGEGELVWQDAGDGFYFEKAEMRNFYITPIDTSVTLTKVAMDNLEESNNDKVFLNDKWLGCYDDCPNGFQSVKGYIFEPGPERTVEDEYMYSTAAGEGRVATWTVNQQLRSLTLSQLLYTDGGAQGNEVQKEYRFTAFDQYGNKAPLKLAYPKSGFSDQEWDYTKWSLVNQ</sequence>
<keyword evidence="1" id="KW-0732">Signal</keyword>
<comment type="caution">
    <text evidence="2">The sequence shown here is derived from an EMBL/GenBank/DDBJ whole genome shotgun (WGS) entry which is preliminary data.</text>
</comment>
<dbReference type="EMBL" id="NQMM01000032">
    <property type="protein sequence ID" value="PKQ77295.1"/>
    <property type="molecule type" value="Genomic_DNA"/>
</dbReference>
<proteinExistence type="predicted"/>
<reference evidence="2 3" key="1">
    <citation type="journal article" date="2017" name="Front. Microbiol.">
        <title>Strong Genomic and Phenotypic Heterogeneity in the Aeromonas sobria Species Complex.</title>
        <authorList>
            <person name="Gauthier J."/>
            <person name="Vincent A.T."/>
            <person name="Charette S.J."/>
            <person name="Derome N."/>
        </authorList>
    </citation>
    <scope>NUCLEOTIDE SEQUENCE [LARGE SCALE GENOMIC DNA]</scope>
    <source>
        <strain evidence="2 3">TM18</strain>
    </source>
</reference>
<protein>
    <recommendedName>
        <fullName evidence="4">Hemolysin</fullName>
    </recommendedName>
</protein>
<organism evidence="2 3">
    <name type="scientific">Aeromonas sobria</name>
    <dbReference type="NCBI Taxonomy" id="646"/>
    <lineage>
        <taxon>Bacteria</taxon>
        <taxon>Pseudomonadati</taxon>
        <taxon>Pseudomonadota</taxon>
        <taxon>Gammaproteobacteria</taxon>
        <taxon>Aeromonadales</taxon>
        <taxon>Aeromonadaceae</taxon>
        <taxon>Aeromonas</taxon>
    </lineage>
</organism>
<evidence type="ECO:0000313" key="2">
    <source>
        <dbReference type="EMBL" id="PKQ77295.1"/>
    </source>
</evidence>
<accession>A0A2N3IX30</accession>
<gene>
    <name evidence="2" type="ORF">CJP16_11620</name>
</gene>
<evidence type="ECO:0000256" key="1">
    <source>
        <dbReference type="SAM" id="SignalP"/>
    </source>
</evidence>
<evidence type="ECO:0000313" key="3">
    <source>
        <dbReference type="Proteomes" id="UP000233467"/>
    </source>
</evidence>
<feature type="chain" id="PRO_5014820294" description="Hemolysin" evidence="1">
    <location>
        <begin position="24"/>
        <end position="371"/>
    </location>
</feature>
<dbReference type="RefSeq" id="WP_101324824.1">
    <property type="nucleotide sequence ID" value="NZ_NQMM01000032.1"/>
</dbReference>
<feature type="signal peptide" evidence="1">
    <location>
        <begin position="1"/>
        <end position="23"/>
    </location>
</feature>
<keyword evidence="3" id="KW-1185">Reference proteome</keyword>
<evidence type="ECO:0008006" key="4">
    <source>
        <dbReference type="Google" id="ProtNLM"/>
    </source>
</evidence>